<accession>A0A0F9BL44</accession>
<reference evidence="2" key="1">
    <citation type="journal article" date="2015" name="Nature">
        <title>Complex archaea that bridge the gap between prokaryotes and eukaryotes.</title>
        <authorList>
            <person name="Spang A."/>
            <person name="Saw J.H."/>
            <person name="Jorgensen S.L."/>
            <person name="Zaremba-Niedzwiedzka K."/>
            <person name="Martijn J."/>
            <person name="Lind A.E."/>
            <person name="van Eijk R."/>
            <person name="Schleper C."/>
            <person name="Guy L."/>
            <person name="Ettema T.J."/>
        </authorList>
    </citation>
    <scope>NUCLEOTIDE SEQUENCE</scope>
</reference>
<evidence type="ECO:0000259" key="1">
    <source>
        <dbReference type="SMART" id="SM00470"/>
    </source>
</evidence>
<comment type="caution">
    <text evidence="2">The sequence shown here is derived from an EMBL/GenBank/DDBJ whole genome shotgun (WGS) entry which is preliminary data.</text>
</comment>
<dbReference type="SMART" id="SM00470">
    <property type="entry name" value="ParB"/>
    <property type="match status" value="1"/>
</dbReference>
<protein>
    <recommendedName>
        <fullName evidence="1">ParB-like N-terminal domain-containing protein</fullName>
    </recommendedName>
</protein>
<dbReference type="Gene3D" id="3.90.1530.10">
    <property type="entry name" value="Conserved hypothetical protein from pyrococcus furiosus pfu- 392566-001, ParB domain"/>
    <property type="match status" value="1"/>
</dbReference>
<name>A0A0F9BL44_9ZZZZ</name>
<evidence type="ECO:0000313" key="2">
    <source>
        <dbReference type="EMBL" id="KKK85111.1"/>
    </source>
</evidence>
<dbReference type="InterPro" id="IPR003115">
    <property type="entry name" value="ParB_N"/>
</dbReference>
<dbReference type="Pfam" id="PF02195">
    <property type="entry name" value="ParB_N"/>
    <property type="match status" value="1"/>
</dbReference>
<dbReference type="InterPro" id="IPR036086">
    <property type="entry name" value="ParB/Sulfiredoxin_sf"/>
</dbReference>
<gene>
    <name evidence="2" type="ORF">LCGC14_2776580</name>
</gene>
<dbReference type="EMBL" id="LAZR01051461">
    <property type="protein sequence ID" value="KKK85111.1"/>
    <property type="molecule type" value="Genomic_DNA"/>
</dbReference>
<dbReference type="SUPFAM" id="SSF110849">
    <property type="entry name" value="ParB/Sulfiredoxin"/>
    <property type="match status" value="1"/>
</dbReference>
<proteinExistence type="predicted"/>
<dbReference type="AlphaFoldDB" id="A0A0F9BL44"/>
<organism evidence="2">
    <name type="scientific">marine sediment metagenome</name>
    <dbReference type="NCBI Taxonomy" id="412755"/>
    <lineage>
        <taxon>unclassified sequences</taxon>
        <taxon>metagenomes</taxon>
        <taxon>ecological metagenomes</taxon>
    </lineage>
</organism>
<feature type="domain" description="ParB-like N-terminal" evidence="1">
    <location>
        <begin position="18"/>
        <end position="109"/>
    </location>
</feature>
<sequence length="110" mass="13027">MAVYCCTMLHMITAERSMRIPLERVRIDPKRSGIVYPQDELLELAISIAQEEYRPIVVRENFEPGEGLPTYIILDGDRRFIAAQLLRWDNIDAEIIRQEDYMRMFAFNQF</sequence>